<dbReference type="EC" id="2.5.1.75" evidence="10"/>
<accession>A0A7J0BXB5</accession>
<dbReference type="AlphaFoldDB" id="A0A7J0BXB5"/>
<dbReference type="PANTHER" id="PTHR11088:SF60">
    <property type="entry name" value="TRNA DIMETHYLALLYLTRANSFERASE"/>
    <property type="match status" value="1"/>
</dbReference>
<evidence type="ECO:0000256" key="5">
    <source>
        <dbReference type="ARBA" id="ARBA00022694"/>
    </source>
</evidence>
<gene>
    <name evidence="10 14" type="primary">miaA</name>
    <name evidence="14" type="ORF">DSM19430T_30220</name>
</gene>
<comment type="function">
    <text evidence="2 10 12">Catalyzes the transfer of a dimethylallyl group onto the adenine at position 37 in tRNAs that read codons beginning with uridine, leading to the formation of N6-(dimethylallyl)adenosine (i(6)A).</text>
</comment>
<evidence type="ECO:0000256" key="6">
    <source>
        <dbReference type="ARBA" id="ARBA00022741"/>
    </source>
</evidence>
<dbReference type="Gene3D" id="1.10.20.140">
    <property type="match status" value="1"/>
</dbReference>
<evidence type="ECO:0000256" key="4">
    <source>
        <dbReference type="ARBA" id="ARBA00022679"/>
    </source>
</evidence>
<evidence type="ECO:0000256" key="10">
    <source>
        <dbReference type="HAMAP-Rule" id="MF_00185"/>
    </source>
</evidence>
<dbReference type="Proteomes" id="UP000503820">
    <property type="component" value="Unassembled WGS sequence"/>
</dbReference>
<dbReference type="EMBL" id="BLVP01000036">
    <property type="protein sequence ID" value="GFM38338.1"/>
    <property type="molecule type" value="Genomic_DNA"/>
</dbReference>
<dbReference type="SUPFAM" id="SSF52540">
    <property type="entry name" value="P-loop containing nucleoside triphosphate hydrolases"/>
    <property type="match status" value="1"/>
</dbReference>
<comment type="caution">
    <text evidence="14">The sequence shown here is derived from an EMBL/GenBank/DDBJ whole genome shotgun (WGS) entry which is preliminary data.</text>
</comment>
<dbReference type="Pfam" id="PF01715">
    <property type="entry name" value="IPPT"/>
    <property type="match status" value="1"/>
</dbReference>
<feature type="binding site" evidence="10">
    <location>
        <begin position="13"/>
        <end position="18"/>
    </location>
    <ligand>
        <name>substrate</name>
    </ligand>
</feature>
<evidence type="ECO:0000256" key="3">
    <source>
        <dbReference type="ARBA" id="ARBA00005842"/>
    </source>
</evidence>
<dbReference type="Gene3D" id="3.40.50.300">
    <property type="entry name" value="P-loop containing nucleotide triphosphate hydrolases"/>
    <property type="match status" value="1"/>
</dbReference>
<dbReference type="PANTHER" id="PTHR11088">
    <property type="entry name" value="TRNA DIMETHYLALLYLTRANSFERASE"/>
    <property type="match status" value="1"/>
</dbReference>
<evidence type="ECO:0000256" key="13">
    <source>
        <dbReference type="RuleBase" id="RU003785"/>
    </source>
</evidence>
<evidence type="ECO:0000256" key="2">
    <source>
        <dbReference type="ARBA" id="ARBA00003213"/>
    </source>
</evidence>
<evidence type="ECO:0000256" key="11">
    <source>
        <dbReference type="RuleBase" id="RU003783"/>
    </source>
</evidence>
<dbReference type="GO" id="GO:0005524">
    <property type="term" value="F:ATP binding"/>
    <property type="evidence" value="ECO:0007669"/>
    <property type="project" value="UniProtKB-UniRule"/>
</dbReference>
<feature type="site" description="Interaction with substrate tRNA" evidence="10">
    <location>
        <position position="102"/>
    </location>
</feature>
<reference evidence="14 15" key="1">
    <citation type="submission" date="2020-05" db="EMBL/GenBank/DDBJ databases">
        <title>Draft genome sequence of Desulfovibrio psychrotolerans JS1T.</title>
        <authorList>
            <person name="Ueno A."/>
            <person name="Tamazawa S."/>
            <person name="Tamamura S."/>
            <person name="Murakami T."/>
            <person name="Kiyama T."/>
            <person name="Inomata H."/>
            <person name="Amano Y."/>
            <person name="Miyakawa K."/>
            <person name="Tamaki H."/>
            <person name="Naganuma T."/>
            <person name="Kaneko K."/>
        </authorList>
    </citation>
    <scope>NUCLEOTIDE SEQUENCE [LARGE SCALE GENOMIC DNA]</scope>
    <source>
        <strain evidence="14 15">JS1</strain>
    </source>
</reference>
<dbReference type="NCBIfam" id="TIGR00174">
    <property type="entry name" value="miaA"/>
    <property type="match status" value="1"/>
</dbReference>
<dbReference type="InterPro" id="IPR018022">
    <property type="entry name" value="IPT"/>
</dbReference>
<protein>
    <recommendedName>
        <fullName evidence="10">tRNA dimethylallyltransferase</fullName>
        <ecNumber evidence="10">2.5.1.75</ecNumber>
    </recommendedName>
    <alternativeName>
        <fullName evidence="10">Dimethylallyl diphosphate:tRNA dimethylallyltransferase</fullName>
        <shortName evidence="10">DMAPP:tRNA dimethylallyltransferase</shortName>
        <shortName evidence="10">DMATase</shortName>
    </alternativeName>
    <alternativeName>
        <fullName evidence="10">Isopentenyl-diphosphate:tRNA isopentenyltransferase</fullName>
        <shortName evidence="10">IPP transferase</shortName>
        <shortName evidence="10">IPPT</shortName>
        <shortName evidence="10">IPTase</shortName>
    </alternativeName>
</protein>
<comment type="similarity">
    <text evidence="3 10 13">Belongs to the IPP transferase family.</text>
</comment>
<dbReference type="HAMAP" id="MF_00185">
    <property type="entry name" value="IPP_trans"/>
    <property type="match status" value="1"/>
</dbReference>
<name>A0A7J0BXB5_9BACT</name>
<feature type="binding site" evidence="10">
    <location>
        <begin position="11"/>
        <end position="18"/>
    </location>
    <ligand>
        <name>ATP</name>
        <dbReference type="ChEBI" id="CHEBI:30616"/>
    </ligand>
</feature>
<comment type="cofactor">
    <cofactor evidence="1 10">
        <name>Mg(2+)</name>
        <dbReference type="ChEBI" id="CHEBI:18420"/>
    </cofactor>
</comment>
<dbReference type="GO" id="GO:0006400">
    <property type="term" value="P:tRNA modification"/>
    <property type="evidence" value="ECO:0007669"/>
    <property type="project" value="TreeGrafter"/>
</dbReference>
<dbReference type="RefSeq" id="WP_174410952.1">
    <property type="nucleotide sequence ID" value="NZ_BLVP01000036.1"/>
</dbReference>
<dbReference type="InterPro" id="IPR039657">
    <property type="entry name" value="Dimethylallyltransferase"/>
</dbReference>
<comment type="catalytic activity">
    <reaction evidence="9 10 11">
        <text>adenosine(37) in tRNA + dimethylallyl diphosphate = N(6)-dimethylallyladenosine(37) in tRNA + diphosphate</text>
        <dbReference type="Rhea" id="RHEA:26482"/>
        <dbReference type="Rhea" id="RHEA-COMP:10162"/>
        <dbReference type="Rhea" id="RHEA-COMP:10375"/>
        <dbReference type="ChEBI" id="CHEBI:33019"/>
        <dbReference type="ChEBI" id="CHEBI:57623"/>
        <dbReference type="ChEBI" id="CHEBI:74411"/>
        <dbReference type="ChEBI" id="CHEBI:74415"/>
        <dbReference type="EC" id="2.5.1.75"/>
    </reaction>
</comment>
<keyword evidence="15" id="KW-1185">Reference proteome</keyword>
<keyword evidence="6 10" id="KW-0547">Nucleotide-binding</keyword>
<keyword evidence="4 10" id="KW-0808">Transferase</keyword>
<evidence type="ECO:0000313" key="15">
    <source>
        <dbReference type="Proteomes" id="UP000503820"/>
    </source>
</evidence>
<dbReference type="GO" id="GO:0052381">
    <property type="term" value="F:tRNA dimethylallyltransferase activity"/>
    <property type="evidence" value="ECO:0007669"/>
    <property type="project" value="UniProtKB-UniRule"/>
</dbReference>
<dbReference type="InterPro" id="IPR027417">
    <property type="entry name" value="P-loop_NTPase"/>
</dbReference>
<comment type="caution">
    <text evidence="10">Lacks conserved residue(s) required for the propagation of feature annotation.</text>
</comment>
<proteinExistence type="inferred from homology"/>
<feature type="region of interest" description="Interaction with substrate tRNA" evidence="10">
    <location>
        <begin position="160"/>
        <end position="164"/>
    </location>
</feature>
<dbReference type="FunFam" id="1.10.20.140:FF:000001">
    <property type="entry name" value="tRNA dimethylallyltransferase"/>
    <property type="match status" value="1"/>
</dbReference>
<sequence>MSSIPVVCLVGPTGAGKTAASLHLARRFTGCVINLDSRQVYRDFPIITAQPSAEEQASCPHRGYGFLPTEEKISAGRFLDMAHKAVAQTRAEARLPLLVGGTGLYLRALLDGLADIPQVNPEIMQHYEAECDRIGPEALHVRLALTDPQYAARIHPHDRQRICRALEVYEGTGKTFSWWHAQPVAASPYRGLRIGIRTDLAALTPRLGVRIEHMLAQGALEEARAAKTRCDNPQAPGWSGIGCAELYRYLAGELNMEECKALWLKNTRAYAKRQLTWFRRDGAVHWVEGTDFTAMDALVEAFLEQSAAGE</sequence>
<feature type="region of interest" description="Interaction with substrate tRNA" evidence="10">
    <location>
        <begin position="36"/>
        <end position="39"/>
    </location>
</feature>
<comment type="subunit">
    <text evidence="10">Monomer.</text>
</comment>
<keyword evidence="7 10" id="KW-0067">ATP-binding</keyword>
<keyword evidence="8 10" id="KW-0460">Magnesium</keyword>
<evidence type="ECO:0000256" key="7">
    <source>
        <dbReference type="ARBA" id="ARBA00022840"/>
    </source>
</evidence>
<evidence type="ECO:0000256" key="1">
    <source>
        <dbReference type="ARBA" id="ARBA00001946"/>
    </source>
</evidence>
<organism evidence="14 15">
    <name type="scientific">Desulfovibrio psychrotolerans</name>
    <dbReference type="NCBI Taxonomy" id="415242"/>
    <lineage>
        <taxon>Bacteria</taxon>
        <taxon>Pseudomonadati</taxon>
        <taxon>Thermodesulfobacteriota</taxon>
        <taxon>Desulfovibrionia</taxon>
        <taxon>Desulfovibrionales</taxon>
        <taxon>Desulfovibrionaceae</taxon>
        <taxon>Desulfovibrio</taxon>
    </lineage>
</organism>
<evidence type="ECO:0000256" key="12">
    <source>
        <dbReference type="RuleBase" id="RU003784"/>
    </source>
</evidence>
<evidence type="ECO:0000256" key="9">
    <source>
        <dbReference type="ARBA" id="ARBA00049563"/>
    </source>
</evidence>
<evidence type="ECO:0000256" key="8">
    <source>
        <dbReference type="ARBA" id="ARBA00022842"/>
    </source>
</evidence>
<evidence type="ECO:0000313" key="14">
    <source>
        <dbReference type="EMBL" id="GFM38338.1"/>
    </source>
</evidence>
<keyword evidence="5 10" id="KW-0819">tRNA processing</keyword>